<dbReference type="EMBL" id="CP032317">
    <property type="protein sequence ID" value="AYA37598.1"/>
    <property type="molecule type" value="Genomic_DNA"/>
</dbReference>
<reference evidence="1 2" key="1">
    <citation type="submission" date="2018-09" db="EMBL/GenBank/DDBJ databases">
        <title>Hymenobacter medium sp. nov., isolated from R2A medium.</title>
        <authorList>
            <person name="Yingchao G."/>
        </authorList>
    </citation>
    <scope>NUCLEOTIDE SEQUENCE [LARGE SCALE GENOMIC DNA]</scope>
    <source>
        <strain evidence="2">sh-6</strain>
    </source>
</reference>
<name>A0A3B7QWU0_9BACT</name>
<dbReference type="Proteomes" id="UP000262802">
    <property type="component" value="Chromosome"/>
</dbReference>
<evidence type="ECO:0000313" key="2">
    <source>
        <dbReference type="Proteomes" id="UP000262802"/>
    </source>
</evidence>
<sequence length="103" mass="11678">MLRKCMQSGQHLAWNAHTVGFMQHATVELGAAHPQAFAAEVRQLPAAEQRSLFRFLADVEGHDVYKPYPLLMKRLLATGAPDLAALLQQAKERRIRRVRKPLH</sequence>
<dbReference type="AlphaFoldDB" id="A0A3B7QWU0"/>
<gene>
    <name evidence="1" type="ORF">D3Y59_11390</name>
</gene>
<proteinExistence type="predicted"/>
<protein>
    <submittedName>
        <fullName evidence="1">Uncharacterized protein</fullName>
    </submittedName>
</protein>
<dbReference type="KEGG" id="hyh:D3Y59_11390"/>
<organism evidence="1 2">
    <name type="scientific">Hymenobacter oligotrophus</name>
    <dbReference type="NCBI Taxonomy" id="2319843"/>
    <lineage>
        <taxon>Bacteria</taxon>
        <taxon>Pseudomonadati</taxon>
        <taxon>Bacteroidota</taxon>
        <taxon>Cytophagia</taxon>
        <taxon>Cytophagales</taxon>
        <taxon>Hymenobacteraceae</taxon>
        <taxon>Hymenobacter</taxon>
    </lineage>
</organism>
<keyword evidence="2" id="KW-1185">Reference proteome</keyword>
<evidence type="ECO:0000313" key="1">
    <source>
        <dbReference type="EMBL" id="AYA37598.1"/>
    </source>
</evidence>
<accession>A0A3B7QWU0</accession>